<dbReference type="EMBL" id="ATDP01000106">
    <property type="protein sequence ID" value="EQB11705.1"/>
    <property type="molecule type" value="Genomic_DNA"/>
</dbReference>
<evidence type="ECO:0000313" key="2">
    <source>
        <dbReference type="EMBL" id="EQB11705.1"/>
    </source>
</evidence>
<dbReference type="PATRIC" id="fig|1331060.3.peg.4153"/>
<keyword evidence="1" id="KW-0472">Membrane</keyword>
<dbReference type="AlphaFoldDB" id="T0IJ01"/>
<reference evidence="2 3" key="1">
    <citation type="journal article" date="2013" name="Genome Announc.">
        <title>Draft Genome Sequence of Sphingobium lactosutens Strain DS20T, Isolated from a Hexachlorocyclohexane Dumpsite.</title>
        <authorList>
            <person name="Kumar R."/>
            <person name="Dwivedi V."/>
            <person name="Negi V."/>
            <person name="Khurana J.P."/>
            <person name="Lal R."/>
        </authorList>
    </citation>
    <scope>NUCLEOTIDE SEQUENCE [LARGE SCALE GENOMIC DNA]</scope>
    <source>
        <strain evidence="2 3">DS20</strain>
    </source>
</reference>
<keyword evidence="1" id="KW-0812">Transmembrane</keyword>
<organism evidence="2 3">
    <name type="scientific">Sphingobium lactosutens DS20</name>
    <dbReference type="NCBI Taxonomy" id="1331060"/>
    <lineage>
        <taxon>Bacteria</taxon>
        <taxon>Pseudomonadati</taxon>
        <taxon>Pseudomonadota</taxon>
        <taxon>Alphaproteobacteria</taxon>
        <taxon>Sphingomonadales</taxon>
        <taxon>Sphingomonadaceae</taxon>
        <taxon>Sphingobium</taxon>
    </lineage>
</organism>
<gene>
    <name evidence="2" type="ORF">RLDS_21480</name>
</gene>
<feature type="transmembrane region" description="Helical" evidence="1">
    <location>
        <begin position="58"/>
        <end position="88"/>
    </location>
</feature>
<keyword evidence="1" id="KW-1133">Transmembrane helix</keyword>
<accession>T0IJ01</accession>
<keyword evidence="3" id="KW-1185">Reference proteome</keyword>
<sequence>MKGVRPGCEHDPFHAYPSDRAYGAFLANVRRAAHFAKAPRDTLVRDQWWGVRGTVGGYVLAAVMNLGGLCPALTWTALAILAACRFLAPGNKAGTRKHDNVNDTNQGNDKKNEVVDMGKSMIRELAKAAPITVLFHTVGIDALSL</sequence>
<proteinExistence type="predicted"/>
<comment type="caution">
    <text evidence="2">The sequence shown here is derived from an EMBL/GenBank/DDBJ whole genome shotgun (WGS) entry which is preliminary data.</text>
</comment>
<evidence type="ECO:0000256" key="1">
    <source>
        <dbReference type="SAM" id="Phobius"/>
    </source>
</evidence>
<protein>
    <submittedName>
        <fullName evidence="2">Uncharacterized protein</fullName>
    </submittedName>
</protein>
<evidence type="ECO:0000313" key="3">
    <source>
        <dbReference type="Proteomes" id="UP000015531"/>
    </source>
</evidence>
<dbReference type="Proteomes" id="UP000015531">
    <property type="component" value="Unassembled WGS sequence"/>
</dbReference>
<name>T0IJ01_9SPHN</name>